<dbReference type="InterPro" id="IPR003959">
    <property type="entry name" value="ATPase_AAA_core"/>
</dbReference>
<reference evidence="2 3" key="1">
    <citation type="submission" date="2009-11" db="EMBL/GenBank/DDBJ databases">
        <authorList>
            <consortium name="Los Alamos National Laboratory (LANL)"/>
            <consortium name="National Microbial Pathogen Data Resource (NMPDR)"/>
            <person name="Munk A.C."/>
            <person name="Tapia R."/>
            <person name="Green L."/>
            <person name="Rogers Y."/>
            <person name="Detter J.C."/>
            <person name="Bruce D."/>
            <person name="Brettin T.S."/>
            <person name="Colwell R."/>
            <person name="Huq A."/>
            <person name="Grim C.J."/>
            <person name="Hasan N.A."/>
            <person name="Vonstein V."/>
            <person name="Bartels D."/>
        </authorList>
    </citation>
    <scope>NUCLEOTIDE SEQUENCE [LARGE SCALE GENOMIC DNA]</scope>
    <source>
        <strain evidence="2 3">CIP 102761</strain>
    </source>
</reference>
<evidence type="ECO:0000313" key="2">
    <source>
        <dbReference type="EMBL" id="EEZ39071.1"/>
    </source>
</evidence>
<keyword evidence="3" id="KW-1185">Reference proteome</keyword>
<dbReference type="SUPFAM" id="SSF52540">
    <property type="entry name" value="P-loop containing nucleoside triphosphate hydrolases"/>
    <property type="match status" value="1"/>
</dbReference>
<dbReference type="Gene3D" id="3.40.50.300">
    <property type="entry name" value="P-loop containing nucleotide triphosphate hydrolases"/>
    <property type="match status" value="1"/>
</dbReference>
<dbReference type="PANTHER" id="PTHR43581:SF4">
    <property type="entry name" value="ATP_GTP PHOSPHATASE"/>
    <property type="match status" value="1"/>
</dbReference>
<name>D0Z5E9_PHODD</name>
<dbReference type="Pfam" id="PF13304">
    <property type="entry name" value="AAA_21"/>
    <property type="match status" value="1"/>
</dbReference>
<dbReference type="EMBL" id="ADBS01000005">
    <property type="protein sequence ID" value="EEZ39071.1"/>
    <property type="molecule type" value="Genomic_DNA"/>
</dbReference>
<evidence type="ECO:0000259" key="1">
    <source>
        <dbReference type="Pfam" id="PF13304"/>
    </source>
</evidence>
<evidence type="ECO:0000313" key="3">
    <source>
        <dbReference type="Proteomes" id="UP000003579"/>
    </source>
</evidence>
<dbReference type="eggNOG" id="COG1106">
    <property type="taxonomic scope" value="Bacteria"/>
</dbReference>
<dbReference type="AlphaFoldDB" id="D0Z5E9"/>
<sequence length="364" mass="41640">MLQHIKIRNFRSFKRLDIDRLGRINLISGKNNAGKTALLEAFQLHVSNFAPNATHSILSEREEFFSKNASRDDLSPLKHFFYGHTIDSTNTPLTIESNINKQELQFGRYSLVKEDDKYQRQYDTFDIEDAKALSYDSPEDSYIFCASTLHERTIVGHLLNTESFRRNYLRSRLVKQDDTKINFVPSGNINPATLSELWDRISLTALEEHVVSGLQIIEPRITGITFVQASSRIRVPIVKLNHLSEPVTLRSLGDGMTRICHIILSLVNSANGTLLIDEFENGLHWSVQEQIWKVIFELSVKHNIQVIATSHSRDCIASFSKNWGTNQNIGSFYRMEVDGDGLIKAIGYNYEDLEDSIEFDVEVR</sequence>
<gene>
    <name evidence="2" type="ORF">VDA_000056</name>
</gene>
<dbReference type="GO" id="GO:0016887">
    <property type="term" value="F:ATP hydrolysis activity"/>
    <property type="evidence" value="ECO:0007669"/>
    <property type="project" value="InterPro"/>
</dbReference>
<dbReference type="GO" id="GO:0005524">
    <property type="term" value="F:ATP binding"/>
    <property type="evidence" value="ECO:0007669"/>
    <property type="project" value="InterPro"/>
</dbReference>
<dbReference type="Proteomes" id="UP000003579">
    <property type="component" value="Unassembled WGS sequence"/>
</dbReference>
<dbReference type="RefSeq" id="WP_005307094.1">
    <property type="nucleotide sequence ID" value="NZ_ADBS01000005.1"/>
</dbReference>
<protein>
    <recommendedName>
        <fullName evidence="1">ATPase AAA-type core domain-containing protein</fullName>
    </recommendedName>
</protein>
<accession>D0Z5E9</accession>
<dbReference type="InterPro" id="IPR051396">
    <property type="entry name" value="Bact_Antivir_Def_Nuclease"/>
</dbReference>
<proteinExistence type="predicted"/>
<dbReference type="InterPro" id="IPR027417">
    <property type="entry name" value="P-loop_NTPase"/>
</dbReference>
<feature type="domain" description="ATPase AAA-type core" evidence="1">
    <location>
        <begin position="24"/>
        <end position="312"/>
    </location>
</feature>
<dbReference type="PANTHER" id="PTHR43581">
    <property type="entry name" value="ATP/GTP PHOSPHATASE"/>
    <property type="match status" value="1"/>
</dbReference>
<organism evidence="2 3">
    <name type="scientific">Photobacterium damselae subsp. damselae CIP 102761</name>
    <dbReference type="NCBI Taxonomy" id="675817"/>
    <lineage>
        <taxon>Bacteria</taxon>
        <taxon>Pseudomonadati</taxon>
        <taxon>Pseudomonadota</taxon>
        <taxon>Gammaproteobacteria</taxon>
        <taxon>Vibrionales</taxon>
        <taxon>Vibrionaceae</taxon>
        <taxon>Photobacterium</taxon>
    </lineage>
</organism>